<evidence type="ECO:0000256" key="10">
    <source>
        <dbReference type="ARBA" id="ARBA00022801"/>
    </source>
</evidence>
<feature type="chain" id="PRO_5029590843" description="Thiamine-triphosphatase" evidence="14">
    <location>
        <begin position="20"/>
        <end position="289"/>
    </location>
</feature>
<evidence type="ECO:0000256" key="11">
    <source>
        <dbReference type="ARBA" id="ARBA00022842"/>
    </source>
</evidence>
<dbReference type="InterPro" id="IPR039582">
    <property type="entry name" value="THTPA"/>
</dbReference>
<evidence type="ECO:0000256" key="14">
    <source>
        <dbReference type="SAM" id="SignalP"/>
    </source>
</evidence>
<dbReference type="GO" id="GO:0006772">
    <property type="term" value="P:thiamine metabolic process"/>
    <property type="evidence" value="ECO:0007669"/>
    <property type="project" value="InterPro"/>
</dbReference>
<evidence type="ECO:0000256" key="7">
    <source>
        <dbReference type="ARBA" id="ARBA00020088"/>
    </source>
</evidence>
<keyword evidence="8" id="KW-0963">Cytoplasm</keyword>
<comment type="catalytic activity">
    <reaction evidence="13">
        <text>thiamine triphosphate + H2O = thiamine diphosphate + phosphate + H(+)</text>
        <dbReference type="Rhea" id="RHEA:11744"/>
        <dbReference type="ChEBI" id="CHEBI:15377"/>
        <dbReference type="ChEBI" id="CHEBI:15378"/>
        <dbReference type="ChEBI" id="CHEBI:43474"/>
        <dbReference type="ChEBI" id="CHEBI:58937"/>
        <dbReference type="ChEBI" id="CHEBI:58938"/>
        <dbReference type="EC" id="3.6.1.28"/>
    </reaction>
</comment>
<dbReference type="GO" id="GO:0005737">
    <property type="term" value="C:cytoplasm"/>
    <property type="evidence" value="ECO:0007669"/>
    <property type="project" value="UniProtKB-SubCell"/>
</dbReference>
<dbReference type="Pfam" id="PF01928">
    <property type="entry name" value="CYTH"/>
    <property type="match status" value="1"/>
</dbReference>
<comment type="subcellular location">
    <subcellularLocation>
        <location evidence="3">Cytoplasm</location>
    </subcellularLocation>
</comment>
<dbReference type="Gene3D" id="2.40.320.10">
    <property type="entry name" value="Hypothetical Protein Pfu-838710-001"/>
    <property type="match status" value="1"/>
</dbReference>
<comment type="similarity">
    <text evidence="4">Belongs to the ThTPase family.</text>
</comment>
<evidence type="ECO:0000313" key="17">
    <source>
        <dbReference type="Proteomes" id="UP000518266"/>
    </source>
</evidence>
<dbReference type="EC" id="3.6.1.28" evidence="6"/>
<keyword evidence="14" id="KW-0732">Signal</keyword>
<evidence type="ECO:0000256" key="2">
    <source>
        <dbReference type="ARBA" id="ARBA00002106"/>
    </source>
</evidence>
<comment type="cofactor">
    <cofactor evidence="1">
        <name>Mg(2+)</name>
        <dbReference type="ChEBI" id="CHEBI:18420"/>
    </cofactor>
</comment>
<dbReference type="InterPro" id="IPR023577">
    <property type="entry name" value="CYTH_domain"/>
</dbReference>
<keyword evidence="12" id="KW-0007">Acetylation</keyword>
<dbReference type="SUPFAM" id="SSF55154">
    <property type="entry name" value="CYTH-like phosphatases"/>
    <property type="match status" value="1"/>
</dbReference>
<evidence type="ECO:0000256" key="9">
    <source>
        <dbReference type="ARBA" id="ARBA00022723"/>
    </source>
</evidence>
<comment type="function">
    <text evidence="2">Hydrolase highly specific for thiamine triphosphate (ThTP).</text>
</comment>
<evidence type="ECO:0000256" key="6">
    <source>
        <dbReference type="ARBA" id="ARBA00012378"/>
    </source>
</evidence>
<keyword evidence="17" id="KW-1185">Reference proteome</keyword>
<dbReference type="CDD" id="cd07758">
    <property type="entry name" value="ThTPase"/>
    <property type="match status" value="1"/>
</dbReference>
<keyword evidence="11" id="KW-0460">Magnesium</keyword>
<keyword evidence="10" id="KW-0378">Hydrolase</keyword>
<dbReference type="Proteomes" id="UP000518266">
    <property type="component" value="Unassembled WGS sequence"/>
</dbReference>
<accession>A0A7J5XGJ0</accession>
<dbReference type="InterPro" id="IPR033469">
    <property type="entry name" value="CYTH-like_dom_sf"/>
</dbReference>
<keyword evidence="9" id="KW-0479">Metal-binding</keyword>
<evidence type="ECO:0000256" key="4">
    <source>
        <dbReference type="ARBA" id="ARBA00008181"/>
    </source>
</evidence>
<sequence>MALLVLLVLLGLGLEPIQDQGQDHLRLRHELRHGGTRNSTSCKQGGEERVREVVGARCEEVVTIKVPGAAQLVVMSVEVERKFVCNADTLKTLEEIGAVCLGQRQFCDQYFDTPKFDLTLKDMWLRKRKGCWELKCPTTADKAEETSGEQSKAAAMCSRYKEITNLPEIQLRVKEDSETETSPSQEEESWMSRSNLVCFAEFTTVRRSFTLEEEGVQVDLDEADFGFHVGEIEVLLPEGGDVQSALEKIERTAGKLGLTGDKRVEGKMHAYLRRNHPEHFARLLSEHIL</sequence>
<feature type="signal peptide" evidence="14">
    <location>
        <begin position="1"/>
        <end position="19"/>
    </location>
</feature>
<evidence type="ECO:0000256" key="1">
    <source>
        <dbReference type="ARBA" id="ARBA00001946"/>
    </source>
</evidence>
<dbReference type="PANTHER" id="PTHR14586">
    <property type="entry name" value="THIAMINE-TRIPHOSPHATASE"/>
    <property type="match status" value="1"/>
</dbReference>
<evidence type="ECO:0000313" key="16">
    <source>
        <dbReference type="EMBL" id="KAF3836080.1"/>
    </source>
</evidence>
<dbReference type="GO" id="GO:0042357">
    <property type="term" value="P:thiamine diphosphate metabolic process"/>
    <property type="evidence" value="ECO:0007669"/>
    <property type="project" value="TreeGrafter"/>
</dbReference>
<dbReference type="SMART" id="SM01118">
    <property type="entry name" value="CYTH"/>
    <property type="match status" value="1"/>
</dbReference>
<evidence type="ECO:0000256" key="12">
    <source>
        <dbReference type="ARBA" id="ARBA00022990"/>
    </source>
</evidence>
<dbReference type="AlphaFoldDB" id="A0A7J5XGJ0"/>
<gene>
    <name evidence="16" type="ORF">F7725_028638</name>
</gene>
<feature type="domain" description="CYTH" evidence="15">
    <location>
        <begin position="76"/>
        <end position="275"/>
    </location>
</feature>
<dbReference type="OrthoDB" id="442176at2759"/>
<evidence type="ECO:0000259" key="15">
    <source>
        <dbReference type="PROSITE" id="PS51707"/>
    </source>
</evidence>
<dbReference type="PROSITE" id="PS51707">
    <property type="entry name" value="CYTH"/>
    <property type="match status" value="1"/>
</dbReference>
<dbReference type="EMBL" id="JAAKFY010000024">
    <property type="protein sequence ID" value="KAF3836080.1"/>
    <property type="molecule type" value="Genomic_DNA"/>
</dbReference>
<dbReference type="InterPro" id="IPR012177">
    <property type="entry name" value="ThTPase_euk"/>
</dbReference>
<reference evidence="16 17" key="1">
    <citation type="submission" date="2020-03" db="EMBL/GenBank/DDBJ databases">
        <title>Dissostichus mawsoni Genome sequencing and assembly.</title>
        <authorList>
            <person name="Park H."/>
        </authorList>
    </citation>
    <scope>NUCLEOTIDE SEQUENCE [LARGE SCALE GENOMIC DNA]</scope>
    <source>
        <strain evidence="16">DM0001</strain>
        <tissue evidence="16">Muscle</tissue>
    </source>
</reference>
<comment type="caution">
    <text evidence="16">The sequence shown here is derived from an EMBL/GenBank/DDBJ whole genome shotgun (WGS) entry which is preliminary data.</text>
</comment>
<dbReference type="PANTHER" id="PTHR14586:SF1">
    <property type="entry name" value="THIAMINE-TRIPHOSPHATASE"/>
    <property type="match status" value="1"/>
</dbReference>
<evidence type="ECO:0000256" key="3">
    <source>
        <dbReference type="ARBA" id="ARBA00004496"/>
    </source>
</evidence>
<organism evidence="16 17">
    <name type="scientific">Dissostichus mawsoni</name>
    <name type="common">Antarctic cod</name>
    <dbReference type="NCBI Taxonomy" id="36200"/>
    <lineage>
        <taxon>Eukaryota</taxon>
        <taxon>Metazoa</taxon>
        <taxon>Chordata</taxon>
        <taxon>Craniata</taxon>
        <taxon>Vertebrata</taxon>
        <taxon>Euteleostomi</taxon>
        <taxon>Actinopterygii</taxon>
        <taxon>Neopterygii</taxon>
        <taxon>Teleostei</taxon>
        <taxon>Neoteleostei</taxon>
        <taxon>Acanthomorphata</taxon>
        <taxon>Eupercaria</taxon>
        <taxon>Perciformes</taxon>
        <taxon>Notothenioidei</taxon>
        <taxon>Nototheniidae</taxon>
        <taxon>Dissostichus</taxon>
    </lineage>
</organism>
<proteinExistence type="inferred from homology"/>
<protein>
    <recommendedName>
        <fullName evidence="7">Thiamine-triphosphatase</fullName>
        <ecNumber evidence="6">3.6.1.28</ecNumber>
    </recommendedName>
</protein>
<evidence type="ECO:0000256" key="5">
    <source>
        <dbReference type="ARBA" id="ARBA00011245"/>
    </source>
</evidence>
<evidence type="ECO:0000256" key="8">
    <source>
        <dbReference type="ARBA" id="ARBA00022490"/>
    </source>
</evidence>
<evidence type="ECO:0000256" key="13">
    <source>
        <dbReference type="ARBA" id="ARBA00048194"/>
    </source>
</evidence>
<dbReference type="GO" id="GO:0000287">
    <property type="term" value="F:magnesium ion binding"/>
    <property type="evidence" value="ECO:0007669"/>
    <property type="project" value="TreeGrafter"/>
</dbReference>
<dbReference type="GO" id="GO:0050333">
    <property type="term" value="F:thiamine triphosphate phosphatase activity"/>
    <property type="evidence" value="ECO:0007669"/>
    <property type="project" value="UniProtKB-EC"/>
</dbReference>
<name>A0A7J5XGJ0_DISMA</name>
<comment type="subunit">
    <text evidence="5">Monomer.</text>
</comment>